<dbReference type="Pfam" id="PF00092">
    <property type="entry name" value="VWA"/>
    <property type="match status" value="1"/>
</dbReference>
<dbReference type="PANTHER" id="PTHR43308:SF5">
    <property type="entry name" value="S-LAYER PROTEIN _ PEPTIDOGLYCAN ENDO-BETA-N-ACETYLGLUCOSAMINIDASE"/>
    <property type="match status" value="1"/>
</dbReference>
<dbReference type="PANTHER" id="PTHR43308">
    <property type="entry name" value="OUTER MEMBRANE PROTEIN ALPHA-RELATED"/>
    <property type="match status" value="1"/>
</dbReference>
<dbReference type="HOGENOM" id="CLU_263730_0_0_9"/>
<evidence type="ECO:0000256" key="2">
    <source>
        <dbReference type="SAM" id="MobiDB-lite"/>
    </source>
</evidence>
<dbReference type="InterPro" id="IPR036465">
    <property type="entry name" value="vWFA_dom_sf"/>
</dbReference>
<dbReference type="Gene3D" id="2.160.20.20">
    <property type="match status" value="1"/>
</dbReference>
<dbReference type="PROSITE" id="PS51272">
    <property type="entry name" value="SLH"/>
    <property type="match status" value="2"/>
</dbReference>
<dbReference type="Pfam" id="PF00395">
    <property type="entry name" value="SLH"/>
    <property type="match status" value="2"/>
</dbReference>
<evidence type="ECO:0000313" key="6">
    <source>
        <dbReference type="EMBL" id="EHM40049.1"/>
    </source>
</evidence>
<protein>
    <recommendedName>
        <fullName evidence="8">von Willebrand factor type A domain protein</fullName>
    </recommendedName>
</protein>
<dbReference type="InterPro" id="IPR051465">
    <property type="entry name" value="Cell_Envelope_Struct_Comp"/>
</dbReference>
<sequence>MRRILKRFTGLFCVLALCLSLLPVSALATELPVDQTAEETETTTQPPEDADTPEPEEEVSTSAEGTVAQIGATSYATLDEAVNVAEDGATIELLADATSEGMFLSKKLVIQAANGLNKKPTITFIKNGIAMGYGAAGAPLTFKDVNIVMTGIGSTPATGEWNWMTICAGNGAKITLDNVKMTMDGTGVSKDNTQAIYFCGGNELNILNGSNLTIQNYPHNALSWNEGNECITNIVDSTFVSDGNRSGFTGTFDVNITNSKVKVINSRGNGSNGSHFIIKNSDVDFNNNGSHGLSAGELSIDNSTVNTKNNNGMGITVNNAFTVENGSIVTVTGNAGNSSYGYAAVRLYNNYPFTVDSTSELYIEDNNNTGLYVRQGNLTVEDGAVLKITGNKVSHSLLDGYGGGIYVGYGDNYDPAVILPADAIICNNHALVAGDDIYVSEGVSGPSLTFGKVGSGWTLDGGEGDCIDAIDGWYDDSEGARWEAHEEPYHAVEFTDFEPLTGFASATGLTALKAAHGLSPLEPGEETGWDTSKSKTATNLDSNFESDVTLSLPAAEEQLVTDVVFVLDKSTSATVEAKSLEMLRSLKDQLENTGAKINVGVVIFNAVANVANNGEFFDLATEYADIEAAIQQTLKSGTNMHAGLLAGKAMLDADTSVDSSRKYLILVSDGLTYYYCKGGNYDQAYTISSRNGGDTGTGGRNEQPNDGLSAWECKYSSDYVPENWASYFDAVKGVLDSEYTKYEYSLNDPNRPKTSDLDSEGSIPYVNRNGYPINVDLSLYNSNALYQEMSKEYHCYALKAESGVDSYGFGISFMDYLAGGETVDFADIQNDIYYLLDKGSYVVDEIGSGTDNKSNGYDFDFVNDIDRLALTVDGEVLDKTELIDPSFNDPYITSAYGFGFNDAANADESAYDFVLKYYAKGQDGASDECFVWEINVPVSNFAPVQLTYTVKLTNPQTAEGTYGQYDADGSENYSGLYTNNSATLYPVDSNSRPGQPENFRRPTVSYTIQTSRPDPGRPSHRPDRDDEPESLNTEDHVAYIIGYTDGTVRPEGDIARSEVATIFFRLLTDEAREAYWSQTNPYSDVASGDWYNNAISTLTSMGILDGYPDGTFRPTEPITRSEFTKIAVSFFEFTEGDFTYDGRFSDVEGTEWYVTFLAAAVEYGLIEGMPDGTFHPLDNITRAEACTIVNRTLGRAPHEAHLLPRGEMLTWPDNNTSAWYYAAMQEATNSHDYIWTEGEDTEAWTGRLTERDWAALERVWSDAHDAPGGEVMG</sequence>
<proteinExistence type="predicted"/>
<keyword evidence="3" id="KW-0732">Signal</keyword>
<evidence type="ECO:0008006" key="8">
    <source>
        <dbReference type="Google" id="ProtNLM"/>
    </source>
</evidence>
<feature type="signal peptide" evidence="3">
    <location>
        <begin position="1"/>
        <end position="28"/>
    </location>
</feature>
<name>G9YVQ6_FLAPL</name>
<feature type="domain" description="VWFA" evidence="4">
    <location>
        <begin position="562"/>
        <end position="670"/>
    </location>
</feature>
<evidence type="ECO:0000256" key="1">
    <source>
        <dbReference type="ARBA" id="ARBA00022737"/>
    </source>
</evidence>
<dbReference type="Gene3D" id="3.40.50.410">
    <property type="entry name" value="von Willebrand factor, type A domain"/>
    <property type="match status" value="1"/>
</dbReference>
<feature type="chain" id="PRO_5003528860" description="von Willebrand factor type A domain protein" evidence="3">
    <location>
        <begin position="29"/>
        <end position="1273"/>
    </location>
</feature>
<feature type="domain" description="SLH" evidence="5">
    <location>
        <begin position="1144"/>
        <end position="1203"/>
    </location>
</feature>
<dbReference type="GeneID" id="63972422"/>
<feature type="domain" description="SLH" evidence="5">
    <location>
        <begin position="1078"/>
        <end position="1141"/>
    </location>
</feature>
<feature type="compositionally biased region" description="Polar residues" evidence="2">
    <location>
        <begin position="984"/>
        <end position="993"/>
    </location>
</feature>
<dbReference type="SUPFAM" id="SSF53300">
    <property type="entry name" value="vWA-like"/>
    <property type="match status" value="1"/>
</dbReference>
<dbReference type="PROSITE" id="PS50234">
    <property type="entry name" value="VWFA"/>
    <property type="match status" value="1"/>
</dbReference>
<gene>
    <name evidence="6" type="ORF">HMPREF0372_03621</name>
</gene>
<feature type="region of interest" description="Disordered" evidence="2">
    <location>
        <begin position="33"/>
        <end position="65"/>
    </location>
</feature>
<keyword evidence="1" id="KW-0677">Repeat</keyword>
<dbReference type="EMBL" id="AGCK01000298">
    <property type="protein sequence ID" value="EHM40049.1"/>
    <property type="molecule type" value="Genomic_DNA"/>
</dbReference>
<dbReference type="RefSeq" id="WP_007494500.1">
    <property type="nucleotide sequence ID" value="NZ_JH417835.1"/>
</dbReference>
<organism evidence="6 7">
    <name type="scientific">Flavonifractor plautii ATCC 29863</name>
    <dbReference type="NCBI Taxonomy" id="411475"/>
    <lineage>
        <taxon>Bacteria</taxon>
        <taxon>Bacillati</taxon>
        <taxon>Bacillota</taxon>
        <taxon>Clostridia</taxon>
        <taxon>Eubacteriales</taxon>
        <taxon>Oscillospiraceae</taxon>
        <taxon>Flavonifractor</taxon>
    </lineage>
</organism>
<evidence type="ECO:0000259" key="4">
    <source>
        <dbReference type="PROSITE" id="PS50234"/>
    </source>
</evidence>
<dbReference type="PATRIC" id="fig|411475.3.peg.3120"/>
<dbReference type="CDD" id="cd00198">
    <property type="entry name" value="vWFA"/>
    <property type="match status" value="1"/>
</dbReference>
<reference evidence="6 7" key="1">
    <citation type="submission" date="2011-08" db="EMBL/GenBank/DDBJ databases">
        <authorList>
            <person name="Weinstock G."/>
            <person name="Sodergren E."/>
            <person name="Clifton S."/>
            <person name="Fulton L."/>
            <person name="Fulton B."/>
            <person name="Courtney L."/>
            <person name="Fronick C."/>
            <person name="Harrison M."/>
            <person name="Strong C."/>
            <person name="Farmer C."/>
            <person name="Delahaunty K."/>
            <person name="Markovic C."/>
            <person name="Hall O."/>
            <person name="Minx P."/>
            <person name="Tomlinson C."/>
            <person name="Mitreva M."/>
            <person name="Hou S."/>
            <person name="Chen J."/>
            <person name="Wollam A."/>
            <person name="Pepin K.H."/>
            <person name="Johnson M."/>
            <person name="Bhonagiri V."/>
            <person name="Zhang X."/>
            <person name="Suruliraj S."/>
            <person name="Warren W."/>
            <person name="Chinwalla A."/>
            <person name="Mardis E.R."/>
            <person name="Wilson R.K."/>
        </authorList>
    </citation>
    <scope>NUCLEOTIDE SEQUENCE [LARGE SCALE GENOMIC DNA]</scope>
    <source>
        <strain evidence="6 7">ATCC 29863</strain>
    </source>
</reference>
<dbReference type="AlphaFoldDB" id="G9YVQ6"/>
<feature type="compositionally biased region" description="Basic and acidic residues" evidence="2">
    <location>
        <begin position="1014"/>
        <end position="1024"/>
    </location>
</feature>
<dbReference type="InterPro" id="IPR001119">
    <property type="entry name" value="SLH_dom"/>
</dbReference>
<feature type="region of interest" description="Disordered" evidence="2">
    <location>
        <begin position="984"/>
        <end position="1034"/>
    </location>
</feature>
<dbReference type="InterPro" id="IPR002035">
    <property type="entry name" value="VWF_A"/>
</dbReference>
<accession>G9YVQ6</accession>
<comment type="caution">
    <text evidence="6">The sequence shown here is derived from an EMBL/GenBank/DDBJ whole genome shotgun (WGS) entry which is preliminary data.</text>
</comment>
<evidence type="ECO:0000256" key="3">
    <source>
        <dbReference type="SAM" id="SignalP"/>
    </source>
</evidence>
<evidence type="ECO:0000259" key="5">
    <source>
        <dbReference type="PROSITE" id="PS51272"/>
    </source>
</evidence>
<dbReference type="Proteomes" id="UP000004459">
    <property type="component" value="Unassembled WGS sequence"/>
</dbReference>
<evidence type="ECO:0000313" key="7">
    <source>
        <dbReference type="Proteomes" id="UP000004459"/>
    </source>
</evidence>
<feature type="compositionally biased region" description="Acidic residues" evidence="2">
    <location>
        <begin position="48"/>
        <end position="59"/>
    </location>
</feature>
<dbReference type="InterPro" id="IPR012332">
    <property type="entry name" value="Autotransporter_pectin_lyase_C"/>
</dbReference>